<dbReference type="PANTHER" id="PTHR40640">
    <property type="entry name" value="ANCHORED GLYCOPROTEIN, PUTATIVE (AFU_ORTHOLOGUE AFUA_8G04860)-RELATED"/>
    <property type="match status" value="1"/>
</dbReference>
<organism evidence="3 4">
    <name type="scientific">Lachnellula occidentalis</name>
    <dbReference type="NCBI Taxonomy" id="215460"/>
    <lineage>
        <taxon>Eukaryota</taxon>
        <taxon>Fungi</taxon>
        <taxon>Dikarya</taxon>
        <taxon>Ascomycota</taxon>
        <taxon>Pezizomycotina</taxon>
        <taxon>Leotiomycetes</taxon>
        <taxon>Helotiales</taxon>
        <taxon>Lachnaceae</taxon>
        <taxon>Lachnellula</taxon>
    </lineage>
</organism>
<dbReference type="OrthoDB" id="4991875at2759"/>
<reference evidence="3 4" key="1">
    <citation type="submission" date="2018-05" db="EMBL/GenBank/DDBJ databases">
        <title>Genome sequencing and assembly of the regulated plant pathogen Lachnellula willkommii and related sister species for the development of diagnostic species identification markers.</title>
        <authorList>
            <person name="Giroux E."/>
            <person name="Bilodeau G."/>
        </authorList>
    </citation>
    <scope>NUCLEOTIDE SEQUENCE [LARGE SCALE GENOMIC DNA]</scope>
    <source>
        <strain evidence="3 4">CBS 160.35</strain>
    </source>
</reference>
<evidence type="ECO:0008006" key="5">
    <source>
        <dbReference type="Google" id="ProtNLM"/>
    </source>
</evidence>
<protein>
    <recommendedName>
        <fullName evidence="5">GPI anchored protein</fullName>
    </recommendedName>
</protein>
<proteinExistence type="predicted"/>
<sequence>MYKYTLVLALLSIASAQSTTRLLLIGFGTQDIVASIVGSDSTATTFAIACGDPDSEDCGIPTSFIFTQGPSTIHYDYHNTDDGSDDTSTAYTTSVSTGASNYVQYLPVTITAGAAGSSASIAASTTQQSSDADSATKSASGSAASQTSGMTTATSTEASATKTSSSTGSSASSSAVSTAGMAMVTGSPQWALGGAAAALALAVI</sequence>
<comment type="caution">
    <text evidence="3">The sequence shown here is derived from an EMBL/GenBank/DDBJ whole genome shotgun (WGS) entry which is preliminary data.</text>
</comment>
<evidence type="ECO:0000256" key="2">
    <source>
        <dbReference type="SAM" id="SignalP"/>
    </source>
</evidence>
<dbReference type="AlphaFoldDB" id="A0A8H8S6R6"/>
<feature type="signal peptide" evidence="2">
    <location>
        <begin position="1"/>
        <end position="16"/>
    </location>
</feature>
<keyword evidence="2" id="KW-0732">Signal</keyword>
<name>A0A8H8S6R6_9HELO</name>
<evidence type="ECO:0000313" key="3">
    <source>
        <dbReference type="EMBL" id="TVY48058.1"/>
    </source>
</evidence>
<evidence type="ECO:0000256" key="1">
    <source>
        <dbReference type="SAM" id="MobiDB-lite"/>
    </source>
</evidence>
<gene>
    <name evidence="3" type="ORF">LOCC1_G001531</name>
</gene>
<dbReference type="EMBL" id="QGMI01000061">
    <property type="protein sequence ID" value="TVY48058.1"/>
    <property type="molecule type" value="Genomic_DNA"/>
</dbReference>
<dbReference type="Proteomes" id="UP000443090">
    <property type="component" value="Unassembled WGS sequence"/>
</dbReference>
<dbReference type="PANTHER" id="PTHR40640:SF1">
    <property type="entry name" value="ANCHORED GLYCOPROTEIN, PUTATIVE (AFU_ORTHOLOGUE AFUA_8G04860)-RELATED"/>
    <property type="match status" value="1"/>
</dbReference>
<feature type="chain" id="PRO_5034447577" description="GPI anchored protein" evidence="2">
    <location>
        <begin position="17"/>
        <end position="204"/>
    </location>
</feature>
<feature type="region of interest" description="Disordered" evidence="1">
    <location>
        <begin position="127"/>
        <end position="172"/>
    </location>
</feature>
<evidence type="ECO:0000313" key="4">
    <source>
        <dbReference type="Proteomes" id="UP000443090"/>
    </source>
</evidence>
<accession>A0A8H8S6R6</accession>
<keyword evidence="4" id="KW-1185">Reference proteome</keyword>